<sequence>MKNLNEAMYLLLVEKRIDNFSVTELVETYMRLYSSTKNDFKARVFIHRQLYRLVNHGYLLKLGKKNTQKIRYIHTEKFKQHFYNLGNPKTGNYFMPEEEFKAMLNDRLIKYRYSLLISTSEMEEYQSYMNEYPAIIALLKSKFDLAKEKKYSYLGRIAAVQNILGECHDIRKGDNAVGY</sequence>
<organism evidence="1 2">
    <name type="scientific">Pseudoalteromonas rhizosphaerae</name>
    <dbReference type="NCBI Taxonomy" id="2518973"/>
    <lineage>
        <taxon>Bacteria</taxon>
        <taxon>Pseudomonadati</taxon>
        <taxon>Pseudomonadota</taxon>
        <taxon>Gammaproteobacteria</taxon>
        <taxon>Alteromonadales</taxon>
        <taxon>Pseudoalteromonadaceae</taxon>
        <taxon>Pseudoalteromonas</taxon>
    </lineage>
</organism>
<gene>
    <name evidence="1" type="ORF">ACI2JU_20800</name>
</gene>
<proteinExistence type="predicted"/>
<keyword evidence="2" id="KW-1185">Reference proteome</keyword>
<name>A0ABW8L2N4_9GAMM</name>
<evidence type="ECO:0000313" key="1">
    <source>
        <dbReference type="EMBL" id="MFK3866291.1"/>
    </source>
</evidence>
<reference evidence="1 2" key="1">
    <citation type="submission" date="2024-11" db="EMBL/GenBank/DDBJ databases">
        <title>The Natural Products Discovery Center: Release of the First 8490 Sequenced Strains for Exploring Actinobacteria Biosynthetic Diversity.</title>
        <authorList>
            <person name="Kalkreuter E."/>
            <person name="Kautsar S.A."/>
            <person name="Yang D."/>
            <person name="Bader C.D."/>
            <person name="Teijaro C.N."/>
            <person name="Fluegel L."/>
            <person name="Davis C.M."/>
            <person name="Simpson J.R."/>
            <person name="Lauterbach L."/>
            <person name="Steele A.D."/>
            <person name="Gui C."/>
            <person name="Meng S."/>
            <person name="Li G."/>
            <person name="Viehrig K."/>
            <person name="Ye F."/>
            <person name="Su P."/>
            <person name="Kiefer A.F."/>
            <person name="Nichols A."/>
            <person name="Cepeda A.J."/>
            <person name="Yan W."/>
            <person name="Fan B."/>
            <person name="Jiang Y."/>
            <person name="Adhikari A."/>
            <person name="Zheng C.-J."/>
            <person name="Schuster L."/>
            <person name="Cowan T.M."/>
            <person name="Smanski M.J."/>
            <person name="Chevrette M.G."/>
            <person name="De Carvalho L.P.S."/>
            <person name="Shen B."/>
        </authorList>
    </citation>
    <scope>NUCLEOTIDE SEQUENCE [LARGE SCALE GENOMIC DNA]</scope>
    <source>
        <strain evidence="1 2">NPDC078403</strain>
    </source>
</reference>
<dbReference type="EMBL" id="JBJDOT010000042">
    <property type="protein sequence ID" value="MFK3866291.1"/>
    <property type="molecule type" value="Genomic_DNA"/>
</dbReference>
<evidence type="ECO:0008006" key="3">
    <source>
        <dbReference type="Google" id="ProtNLM"/>
    </source>
</evidence>
<accession>A0ABW8L2N4</accession>
<comment type="caution">
    <text evidence="1">The sequence shown here is derived from an EMBL/GenBank/DDBJ whole genome shotgun (WGS) entry which is preliminary data.</text>
</comment>
<dbReference type="Proteomes" id="UP001620262">
    <property type="component" value="Unassembled WGS sequence"/>
</dbReference>
<dbReference type="RefSeq" id="WP_404676392.1">
    <property type="nucleotide sequence ID" value="NZ_JBJDOT010000042.1"/>
</dbReference>
<evidence type="ECO:0000313" key="2">
    <source>
        <dbReference type="Proteomes" id="UP001620262"/>
    </source>
</evidence>
<protein>
    <recommendedName>
        <fullName evidence="3">Response regulator</fullName>
    </recommendedName>
</protein>